<keyword evidence="1" id="KW-0812">Transmembrane</keyword>
<keyword evidence="1" id="KW-0472">Membrane</keyword>
<keyword evidence="1" id="KW-1133">Transmembrane helix</keyword>
<accession>A0A5N7BV45</accession>
<feature type="transmembrane region" description="Helical" evidence="1">
    <location>
        <begin position="21"/>
        <end position="38"/>
    </location>
</feature>
<organism evidence="2">
    <name type="scientific">Petromyces alliaceus</name>
    <name type="common">Aspergillus alliaceus</name>
    <dbReference type="NCBI Taxonomy" id="209559"/>
    <lineage>
        <taxon>Eukaryota</taxon>
        <taxon>Fungi</taxon>
        <taxon>Dikarya</taxon>
        <taxon>Ascomycota</taxon>
        <taxon>Pezizomycotina</taxon>
        <taxon>Eurotiomycetes</taxon>
        <taxon>Eurotiomycetidae</taxon>
        <taxon>Eurotiales</taxon>
        <taxon>Aspergillaceae</taxon>
        <taxon>Aspergillus</taxon>
        <taxon>Aspergillus subgen. Circumdati</taxon>
    </lineage>
</organism>
<gene>
    <name evidence="2" type="ORF">BDV23DRAFT_164490</name>
</gene>
<evidence type="ECO:0000313" key="2">
    <source>
        <dbReference type="EMBL" id="KAE8385696.1"/>
    </source>
</evidence>
<dbReference type="AlphaFoldDB" id="A0A5N7BV45"/>
<dbReference type="Proteomes" id="UP000326877">
    <property type="component" value="Unassembled WGS sequence"/>
</dbReference>
<sequence length="62" mass="7091">MTRQQNYLRNQGELNLYDGTFRFYAMLCSGYSLGWAAFAQRGLAFLALIVLPRFASHICIDP</sequence>
<name>A0A5N7BV45_PETAA</name>
<dbReference type="EMBL" id="ML735328">
    <property type="protein sequence ID" value="KAE8385696.1"/>
    <property type="molecule type" value="Genomic_DNA"/>
</dbReference>
<evidence type="ECO:0000256" key="1">
    <source>
        <dbReference type="SAM" id="Phobius"/>
    </source>
</evidence>
<reference evidence="2" key="1">
    <citation type="submission" date="2019-04" db="EMBL/GenBank/DDBJ databases">
        <title>Friends and foes A comparative genomics studyof 23 Aspergillus species from section Flavi.</title>
        <authorList>
            <consortium name="DOE Joint Genome Institute"/>
            <person name="Kjaerbolling I."/>
            <person name="Vesth T."/>
            <person name="Frisvad J.C."/>
            <person name="Nybo J.L."/>
            <person name="Theobald S."/>
            <person name="Kildgaard S."/>
            <person name="Isbrandt T."/>
            <person name="Kuo A."/>
            <person name="Sato A."/>
            <person name="Lyhne E.K."/>
            <person name="Kogle M.E."/>
            <person name="Wiebenga A."/>
            <person name="Kun R.S."/>
            <person name="Lubbers R.J."/>
            <person name="Makela M.R."/>
            <person name="Barry K."/>
            <person name="Chovatia M."/>
            <person name="Clum A."/>
            <person name="Daum C."/>
            <person name="Haridas S."/>
            <person name="He G."/>
            <person name="LaButti K."/>
            <person name="Lipzen A."/>
            <person name="Mondo S."/>
            <person name="Riley R."/>
            <person name="Salamov A."/>
            <person name="Simmons B.A."/>
            <person name="Magnuson J.K."/>
            <person name="Henrissat B."/>
            <person name="Mortensen U.H."/>
            <person name="Larsen T.O."/>
            <person name="Devries R.P."/>
            <person name="Grigoriev I.V."/>
            <person name="Machida M."/>
            <person name="Baker S.E."/>
            <person name="Andersen M.R."/>
        </authorList>
    </citation>
    <scope>NUCLEOTIDE SEQUENCE [LARGE SCALE GENOMIC DNA]</scope>
    <source>
        <strain evidence="2">IBT 14317</strain>
    </source>
</reference>
<protein>
    <submittedName>
        <fullName evidence="2">Uncharacterized protein</fullName>
    </submittedName>
</protein>
<proteinExistence type="predicted"/>